<organism evidence="1 2">
    <name type="scientific">Bifidobacterium gallicum DSM 20093 = LMG 11596</name>
    <dbReference type="NCBI Taxonomy" id="561180"/>
    <lineage>
        <taxon>Bacteria</taxon>
        <taxon>Bacillati</taxon>
        <taxon>Actinomycetota</taxon>
        <taxon>Actinomycetes</taxon>
        <taxon>Bifidobacteriales</taxon>
        <taxon>Bifidobacteriaceae</taxon>
        <taxon>Bifidobacterium</taxon>
    </lineage>
</organism>
<dbReference type="STRING" id="561180.BIFGAL_02642"/>
<accession>D1NS86</accession>
<gene>
    <name evidence="1" type="ORF">BIFGAL_02642</name>
</gene>
<proteinExistence type="predicted"/>
<evidence type="ECO:0000313" key="1">
    <source>
        <dbReference type="EMBL" id="EFA23538.1"/>
    </source>
</evidence>
<sequence>MEESGVLEENNNILNLIKVSDVDQFQRECIEISEKKAVEGGLLEETKTEAAKNIKDMFKAALGDSYTVKVDWADAKK</sequence>
<dbReference type="EMBL" id="ABXB03000001">
    <property type="protein sequence ID" value="EFA23538.1"/>
    <property type="molecule type" value="Genomic_DNA"/>
</dbReference>
<comment type="caution">
    <text evidence="1">The sequence shown here is derived from an EMBL/GenBank/DDBJ whole genome shotgun (WGS) entry which is preliminary data.</text>
</comment>
<protein>
    <submittedName>
        <fullName evidence="1">Uncharacterized protein</fullName>
    </submittedName>
</protein>
<evidence type="ECO:0000313" key="2">
    <source>
        <dbReference type="Proteomes" id="UP000003656"/>
    </source>
</evidence>
<dbReference type="eggNOG" id="ENOG5031UKA">
    <property type="taxonomic scope" value="Bacteria"/>
</dbReference>
<dbReference type="Proteomes" id="UP000003656">
    <property type="component" value="Unassembled WGS sequence"/>
</dbReference>
<dbReference type="AlphaFoldDB" id="D1NS86"/>
<name>D1NS86_9BIFI</name>
<reference evidence="1 2" key="1">
    <citation type="submission" date="2009-11" db="EMBL/GenBank/DDBJ databases">
        <authorList>
            <person name="Weinstock G."/>
            <person name="Sodergren E."/>
            <person name="Clifton S."/>
            <person name="Fulton L."/>
            <person name="Fulton B."/>
            <person name="Courtney L."/>
            <person name="Fronick C."/>
            <person name="Harrison M."/>
            <person name="Strong C."/>
            <person name="Farmer C."/>
            <person name="Delahaunty K."/>
            <person name="Markovic C."/>
            <person name="Hall O."/>
            <person name="Minx P."/>
            <person name="Tomlinson C."/>
            <person name="Mitreva M."/>
            <person name="Nelson J."/>
            <person name="Hou S."/>
            <person name="Wollam A."/>
            <person name="Pepin K.H."/>
            <person name="Johnson M."/>
            <person name="Bhonagiri V."/>
            <person name="Nash W.E."/>
            <person name="Warren W."/>
            <person name="Chinwalla A."/>
            <person name="Mardis E.R."/>
            <person name="Wilson R.K."/>
        </authorList>
    </citation>
    <scope>NUCLEOTIDE SEQUENCE [LARGE SCALE GENOMIC DNA]</scope>
    <source>
        <strain evidence="1 2">DSM 20093</strain>
    </source>
</reference>